<evidence type="ECO:0000256" key="1">
    <source>
        <dbReference type="SAM" id="MobiDB-lite"/>
    </source>
</evidence>
<name>A0ABY4G5C4_9BACT</name>
<proteinExistence type="predicted"/>
<feature type="compositionally biased region" description="Low complexity" evidence="1">
    <location>
        <begin position="1"/>
        <end position="16"/>
    </location>
</feature>
<organism evidence="2 3">
    <name type="scientific">Hymenobacter volaticus</name>
    <dbReference type="NCBI Taxonomy" id="2932254"/>
    <lineage>
        <taxon>Bacteria</taxon>
        <taxon>Pseudomonadati</taxon>
        <taxon>Bacteroidota</taxon>
        <taxon>Cytophagia</taxon>
        <taxon>Cytophagales</taxon>
        <taxon>Hymenobacteraceae</taxon>
        <taxon>Hymenobacter</taxon>
    </lineage>
</organism>
<sequence length="49" mass="5328">MEPLVASVSSSSETSALQQLFKRQQARSEALRRESAGPRAVRLRKLGSG</sequence>
<protein>
    <submittedName>
        <fullName evidence="2">Uncharacterized protein</fullName>
    </submittedName>
</protein>
<keyword evidence="3" id="KW-1185">Reference proteome</keyword>
<accession>A0ABY4G5C4</accession>
<gene>
    <name evidence="2" type="ORF">MUN86_21030</name>
</gene>
<reference evidence="2" key="1">
    <citation type="submission" date="2022-04" db="EMBL/GenBank/DDBJ databases">
        <title>Hymenobacter sp. isolated from the air.</title>
        <authorList>
            <person name="Won M."/>
            <person name="Lee C.-M."/>
            <person name="Woen H.-Y."/>
            <person name="Kwon S.-W."/>
        </authorList>
    </citation>
    <scope>NUCLEOTIDE SEQUENCE</scope>
    <source>
        <strain evidence="2">5420S-77</strain>
    </source>
</reference>
<evidence type="ECO:0000313" key="3">
    <source>
        <dbReference type="Proteomes" id="UP000830401"/>
    </source>
</evidence>
<dbReference type="EMBL" id="CP095061">
    <property type="protein sequence ID" value="UOQ65966.1"/>
    <property type="molecule type" value="Genomic_DNA"/>
</dbReference>
<dbReference type="Proteomes" id="UP000830401">
    <property type="component" value="Chromosome"/>
</dbReference>
<dbReference type="RefSeq" id="WP_245119946.1">
    <property type="nucleotide sequence ID" value="NZ_CP095061.1"/>
</dbReference>
<evidence type="ECO:0000313" key="2">
    <source>
        <dbReference type="EMBL" id="UOQ65966.1"/>
    </source>
</evidence>
<feature type="region of interest" description="Disordered" evidence="1">
    <location>
        <begin position="1"/>
        <end position="49"/>
    </location>
</feature>